<evidence type="ECO:0000256" key="1">
    <source>
        <dbReference type="SAM" id="MobiDB-lite"/>
    </source>
</evidence>
<protein>
    <submittedName>
        <fullName evidence="2">Uncharacterized protein</fullName>
    </submittedName>
</protein>
<sequence length="250" mass="27466">MLEQEPPVRDNPSLWTSKWKCLSVSGDGELTRAKKSQAVEGLCPLQYATPCGGYRPIRTGCYFKSLCTVTNCSGPDDVVQGYKPCLAAQPAPARSWQGSYHDLFPIFLCGPSHDPTFGQTRDRRPSLKHFEDTTSPPPLSLASRAQFSLRATPTTRILTFPLDAPNTCHVDNPVSHTPTYPSQLLRTFPVDRELAVSPNAQLHTPHRSSFLGNANANVTNLLDPEHFPTPSPTSNGQLKRNPASKLLSIF</sequence>
<feature type="region of interest" description="Disordered" evidence="1">
    <location>
        <begin position="221"/>
        <end position="242"/>
    </location>
</feature>
<reference evidence="2" key="1">
    <citation type="submission" date="2022-07" db="EMBL/GenBank/DDBJ databases">
        <title>Draft genome sequence of Zalerion maritima ATCC 34329, a (micro)plastics degrading marine fungus.</title>
        <authorList>
            <person name="Paco A."/>
            <person name="Goncalves M.F.M."/>
            <person name="Rocha-Santos T.A.P."/>
            <person name="Alves A."/>
        </authorList>
    </citation>
    <scope>NUCLEOTIDE SEQUENCE</scope>
    <source>
        <strain evidence="2">ATCC 34329</strain>
    </source>
</reference>
<evidence type="ECO:0000313" key="2">
    <source>
        <dbReference type="EMBL" id="KAJ2906097.1"/>
    </source>
</evidence>
<evidence type="ECO:0000313" key="3">
    <source>
        <dbReference type="Proteomes" id="UP001201980"/>
    </source>
</evidence>
<comment type="caution">
    <text evidence="2">The sequence shown here is derived from an EMBL/GenBank/DDBJ whole genome shotgun (WGS) entry which is preliminary data.</text>
</comment>
<keyword evidence="3" id="KW-1185">Reference proteome</keyword>
<name>A0AAD5RX00_9PEZI</name>
<gene>
    <name evidence="2" type="ORF">MKZ38_003134</name>
</gene>
<dbReference type="EMBL" id="JAKWBI020000019">
    <property type="protein sequence ID" value="KAJ2906097.1"/>
    <property type="molecule type" value="Genomic_DNA"/>
</dbReference>
<accession>A0AAD5RX00</accession>
<dbReference type="AlphaFoldDB" id="A0AAD5RX00"/>
<dbReference type="Proteomes" id="UP001201980">
    <property type="component" value="Unassembled WGS sequence"/>
</dbReference>
<proteinExistence type="predicted"/>
<organism evidence="2 3">
    <name type="scientific">Zalerion maritima</name>
    <dbReference type="NCBI Taxonomy" id="339359"/>
    <lineage>
        <taxon>Eukaryota</taxon>
        <taxon>Fungi</taxon>
        <taxon>Dikarya</taxon>
        <taxon>Ascomycota</taxon>
        <taxon>Pezizomycotina</taxon>
        <taxon>Sordariomycetes</taxon>
        <taxon>Lulworthiomycetidae</taxon>
        <taxon>Lulworthiales</taxon>
        <taxon>Lulworthiaceae</taxon>
        <taxon>Zalerion</taxon>
    </lineage>
</organism>